<dbReference type="InterPro" id="IPR006050">
    <property type="entry name" value="DNA_photolyase_N"/>
</dbReference>
<reference evidence="3" key="1">
    <citation type="submission" date="2025-08" db="UniProtKB">
        <authorList>
            <consortium name="Ensembl"/>
        </authorList>
    </citation>
    <scope>IDENTIFICATION</scope>
</reference>
<evidence type="ECO:0000256" key="1">
    <source>
        <dbReference type="ARBA" id="ARBA00022991"/>
    </source>
</evidence>
<proteinExistence type="predicted"/>
<dbReference type="Proteomes" id="UP000694700">
    <property type="component" value="Unplaced"/>
</dbReference>
<sequence>MSINSVHWFRKGLRLHDNPALLEARHAPLTVKHANKLSDL</sequence>
<dbReference type="PROSITE" id="PS51645">
    <property type="entry name" value="PHR_CRY_ALPHA_BETA"/>
    <property type="match status" value="1"/>
</dbReference>
<dbReference type="InterPro" id="IPR036155">
    <property type="entry name" value="Crypto/Photolyase_N_sf"/>
</dbReference>
<dbReference type="Ensembl" id="ENSCCRT00015013857.1">
    <property type="protein sequence ID" value="ENSCCRP00015013379.1"/>
    <property type="gene ID" value="ENSCCRG00015006077.1"/>
</dbReference>
<evidence type="ECO:0000313" key="4">
    <source>
        <dbReference type="Proteomes" id="UP000694700"/>
    </source>
</evidence>
<dbReference type="InterPro" id="IPR014729">
    <property type="entry name" value="Rossmann-like_a/b/a_fold"/>
</dbReference>
<keyword evidence="1" id="KW-0157">Chromophore</keyword>
<dbReference type="Gene3D" id="3.40.50.620">
    <property type="entry name" value="HUPs"/>
    <property type="match status" value="1"/>
</dbReference>
<dbReference type="SUPFAM" id="SSF52425">
    <property type="entry name" value="Cryptochrome/photolyase, N-terminal domain"/>
    <property type="match status" value="1"/>
</dbReference>
<dbReference type="AlphaFoldDB" id="A0A8C1SUS3"/>
<feature type="domain" description="Photolyase/cryptochrome alpha/beta" evidence="2">
    <location>
        <begin position="3"/>
        <end position="40"/>
    </location>
</feature>
<name>A0A8C1SUS3_CYPCA</name>
<dbReference type="Pfam" id="PF00875">
    <property type="entry name" value="DNA_photolyase"/>
    <property type="match status" value="1"/>
</dbReference>
<evidence type="ECO:0000313" key="3">
    <source>
        <dbReference type="Ensembl" id="ENSCCRP00015013379.1"/>
    </source>
</evidence>
<protein>
    <recommendedName>
        <fullName evidence="2">Photolyase/cryptochrome alpha/beta domain-containing protein</fullName>
    </recommendedName>
</protein>
<evidence type="ECO:0000259" key="2">
    <source>
        <dbReference type="PROSITE" id="PS51645"/>
    </source>
</evidence>
<organism evidence="3 4">
    <name type="scientific">Cyprinus carpio</name>
    <name type="common">Common carp</name>
    <dbReference type="NCBI Taxonomy" id="7962"/>
    <lineage>
        <taxon>Eukaryota</taxon>
        <taxon>Metazoa</taxon>
        <taxon>Chordata</taxon>
        <taxon>Craniata</taxon>
        <taxon>Vertebrata</taxon>
        <taxon>Euteleostomi</taxon>
        <taxon>Actinopterygii</taxon>
        <taxon>Neopterygii</taxon>
        <taxon>Teleostei</taxon>
        <taxon>Ostariophysi</taxon>
        <taxon>Cypriniformes</taxon>
        <taxon>Cyprinidae</taxon>
        <taxon>Cyprininae</taxon>
        <taxon>Cyprinus</taxon>
    </lineage>
</organism>
<accession>A0A8C1SUS3</accession>